<evidence type="ECO:0008006" key="2">
    <source>
        <dbReference type="Google" id="ProtNLM"/>
    </source>
</evidence>
<protein>
    <recommendedName>
        <fullName evidence="2">DUF5117 domain-containing protein</fullName>
    </recommendedName>
</protein>
<comment type="caution">
    <text evidence="1">The sequence shown here is derived from an EMBL/GenBank/DDBJ whole genome shotgun (WGS) entry which is preliminary data.</text>
</comment>
<gene>
    <name evidence="1" type="ORF">Tci_931730</name>
</gene>
<accession>A0A699XS58</accession>
<dbReference type="PANTHER" id="PTHR38478:SF1">
    <property type="entry name" value="ZINC DEPENDENT METALLOPROTEASE DOMAIN LIPOPROTEIN"/>
    <property type="match status" value="1"/>
</dbReference>
<reference evidence="1" key="1">
    <citation type="journal article" date="2019" name="Sci. Rep.">
        <title>Draft genome of Tanacetum cinerariifolium, the natural source of mosquito coil.</title>
        <authorList>
            <person name="Yamashiro T."/>
            <person name="Shiraishi A."/>
            <person name="Satake H."/>
            <person name="Nakayama K."/>
        </authorList>
    </citation>
    <scope>NUCLEOTIDE SEQUENCE</scope>
</reference>
<dbReference type="AlphaFoldDB" id="A0A699XS58"/>
<name>A0A699XS58_TANCI</name>
<dbReference type="SUPFAM" id="SSF55486">
    <property type="entry name" value="Metalloproteases ('zincins'), catalytic domain"/>
    <property type="match status" value="1"/>
</dbReference>
<feature type="non-terminal residue" evidence="1">
    <location>
        <position position="1"/>
    </location>
</feature>
<feature type="non-terminal residue" evidence="1">
    <location>
        <position position="82"/>
    </location>
</feature>
<dbReference type="EMBL" id="BKCJ011868979">
    <property type="protein sequence ID" value="GFD59761.1"/>
    <property type="molecule type" value="Genomic_DNA"/>
</dbReference>
<proteinExistence type="predicted"/>
<organism evidence="1">
    <name type="scientific">Tanacetum cinerariifolium</name>
    <name type="common">Dalmatian daisy</name>
    <name type="synonym">Chrysanthemum cinerariifolium</name>
    <dbReference type="NCBI Taxonomy" id="118510"/>
    <lineage>
        <taxon>Eukaryota</taxon>
        <taxon>Viridiplantae</taxon>
        <taxon>Streptophyta</taxon>
        <taxon>Embryophyta</taxon>
        <taxon>Tracheophyta</taxon>
        <taxon>Spermatophyta</taxon>
        <taxon>Magnoliopsida</taxon>
        <taxon>eudicotyledons</taxon>
        <taxon>Gunneridae</taxon>
        <taxon>Pentapetalae</taxon>
        <taxon>asterids</taxon>
        <taxon>campanulids</taxon>
        <taxon>Asterales</taxon>
        <taxon>Asteraceae</taxon>
        <taxon>Asteroideae</taxon>
        <taxon>Anthemideae</taxon>
        <taxon>Anthemidinae</taxon>
        <taxon>Tanacetum</taxon>
    </lineage>
</organism>
<evidence type="ECO:0000313" key="1">
    <source>
        <dbReference type="EMBL" id="GFD59761.1"/>
    </source>
</evidence>
<sequence>TKDDRRDAFVRYINRWHLEKQDPNAAISPPKKPIVFWIDNAVPFEYRDAIKEGVLMWNKAFLKAGFKDAIEVRQMPDNATWD</sequence>
<dbReference type="PANTHER" id="PTHR38478">
    <property type="entry name" value="PEPTIDASE M1A AND M12B"/>
    <property type="match status" value="1"/>
</dbReference>